<keyword evidence="5" id="KW-1185">Reference proteome</keyword>
<dbReference type="InterPro" id="IPR036397">
    <property type="entry name" value="RNaseH_sf"/>
</dbReference>
<evidence type="ECO:0000256" key="1">
    <source>
        <dbReference type="ARBA" id="ARBA00039658"/>
    </source>
</evidence>
<proteinExistence type="predicted"/>
<dbReference type="PANTHER" id="PTHR37984:SF15">
    <property type="entry name" value="INTEGRASE CATALYTIC DOMAIN-CONTAINING PROTEIN"/>
    <property type="match status" value="1"/>
</dbReference>
<gene>
    <name evidence="4" type="ORF">Y1Q_0011381</name>
</gene>
<dbReference type="PROSITE" id="PS50994">
    <property type="entry name" value="INTEGRASE"/>
    <property type="match status" value="1"/>
</dbReference>
<dbReference type="Pfam" id="PF17921">
    <property type="entry name" value="Integrase_H2C2"/>
    <property type="match status" value="1"/>
</dbReference>
<protein>
    <recommendedName>
        <fullName evidence="1">Gypsy retrotransposon integrase-like protein 1</fullName>
    </recommendedName>
</protein>
<organism evidence="4 5">
    <name type="scientific">Alligator mississippiensis</name>
    <name type="common">American alligator</name>
    <dbReference type="NCBI Taxonomy" id="8496"/>
    <lineage>
        <taxon>Eukaryota</taxon>
        <taxon>Metazoa</taxon>
        <taxon>Chordata</taxon>
        <taxon>Craniata</taxon>
        <taxon>Vertebrata</taxon>
        <taxon>Euteleostomi</taxon>
        <taxon>Archelosauria</taxon>
        <taxon>Archosauria</taxon>
        <taxon>Crocodylia</taxon>
        <taxon>Alligatoridae</taxon>
        <taxon>Alligatorinae</taxon>
        <taxon>Alligator</taxon>
    </lineage>
</organism>
<feature type="domain" description="Integrase catalytic" evidence="3">
    <location>
        <begin position="215"/>
        <end position="373"/>
    </location>
</feature>
<dbReference type="GO" id="GO:0015074">
    <property type="term" value="P:DNA integration"/>
    <property type="evidence" value="ECO:0007669"/>
    <property type="project" value="InterPro"/>
</dbReference>
<dbReference type="Gene3D" id="3.30.420.10">
    <property type="entry name" value="Ribonuclease H-like superfamily/Ribonuclease H"/>
    <property type="match status" value="1"/>
</dbReference>
<dbReference type="AlphaFoldDB" id="A0A151MJN4"/>
<dbReference type="GO" id="GO:0003676">
    <property type="term" value="F:nucleic acid binding"/>
    <property type="evidence" value="ECO:0007669"/>
    <property type="project" value="InterPro"/>
</dbReference>
<dbReference type="FunFam" id="3.30.420.10:FF:000032">
    <property type="entry name" value="Retrovirus-related Pol polyprotein from transposon 297-like Protein"/>
    <property type="match status" value="1"/>
</dbReference>
<dbReference type="InterPro" id="IPR012337">
    <property type="entry name" value="RNaseH-like_sf"/>
</dbReference>
<dbReference type="InterPro" id="IPR041588">
    <property type="entry name" value="Integrase_H2C2"/>
</dbReference>
<reference evidence="4 5" key="1">
    <citation type="journal article" date="2012" name="Genome Biol.">
        <title>Sequencing three crocodilian genomes to illuminate the evolution of archosaurs and amniotes.</title>
        <authorList>
            <person name="St John J.A."/>
            <person name="Braun E.L."/>
            <person name="Isberg S.R."/>
            <person name="Miles L.G."/>
            <person name="Chong A.Y."/>
            <person name="Gongora J."/>
            <person name="Dalzell P."/>
            <person name="Moran C."/>
            <person name="Bed'hom B."/>
            <person name="Abzhanov A."/>
            <person name="Burgess S.C."/>
            <person name="Cooksey A.M."/>
            <person name="Castoe T.A."/>
            <person name="Crawford N.G."/>
            <person name="Densmore L.D."/>
            <person name="Drew J.C."/>
            <person name="Edwards S.V."/>
            <person name="Faircloth B.C."/>
            <person name="Fujita M.K."/>
            <person name="Greenwold M.J."/>
            <person name="Hoffmann F.G."/>
            <person name="Howard J.M."/>
            <person name="Iguchi T."/>
            <person name="Janes D.E."/>
            <person name="Khan S.Y."/>
            <person name="Kohno S."/>
            <person name="de Koning A.J."/>
            <person name="Lance S.L."/>
            <person name="McCarthy F.M."/>
            <person name="McCormack J.E."/>
            <person name="Merchant M.E."/>
            <person name="Peterson D.G."/>
            <person name="Pollock D.D."/>
            <person name="Pourmand N."/>
            <person name="Raney B.J."/>
            <person name="Roessler K.A."/>
            <person name="Sanford J.R."/>
            <person name="Sawyer R.H."/>
            <person name="Schmidt C.J."/>
            <person name="Triplett E.W."/>
            <person name="Tuberville T.D."/>
            <person name="Venegas-Anaya M."/>
            <person name="Howard J.T."/>
            <person name="Jarvis E.D."/>
            <person name="Guillette L.J.Jr."/>
            <person name="Glenn T.C."/>
            <person name="Green R.E."/>
            <person name="Ray D.A."/>
        </authorList>
    </citation>
    <scope>NUCLEOTIDE SEQUENCE [LARGE SCALE GENOMIC DNA]</scope>
    <source>
        <strain evidence="4">KSC_2009_1</strain>
    </source>
</reference>
<name>A0A151MJN4_ALLMI</name>
<dbReference type="InterPro" id="IPR001584">
    <property type="entry name" value="Integrase_cat-core"/>
</dbReference>
<dbReference type="PANTHER" id="PTHR37984">
    <property type="entry name" value="PROTEIN CBG26694"/>
    <property type="match status" value="1"/>
</dbReference>
<evidence type="ECO:0000313" key="5">
    <source>
        <dbReference type="Proteomes" id="UP000050525"/>
    </source>
</evidence>
<dbReference type="Proteomes" id="UP000050525">
    <property type="component" value="Unassembled WGS sequence"/>
</dbReference>
<dbReference type="FunFam" id="1.10.340.70:FF:000001">
    <property type="entry name" value="Retrovirus-related Pol polyprotein from transposon gypsy-like Protein"/>
    <property type="match status" value="1"/>
</dbReference>
<feature type="region of interest" description="Disordered" evidence="2">
    <location>
        <begin position="1"/>
        <end position="20"/>
    </location>
</feature>
<sequence>MEAEGKEGETLTPSDFNQPLAIEETNDLEVRLSASAREESGQSAAEETETLGENLKDIPEGAGALFTGAPELSAGCLTGQEEFRQEVLVDPSLEELQQMAQEPEPEFIPDKREQVIWDKGLFYWLWVPKNHAETWEPRRQLIVPRKFRQYLLSTAHNLLCAGYMGREWTCQWLQVNFYWPRIAQNVMDYCRSCETCQRTGKSGDKRKAPLQPLPIIDQPFHRVGIHIVGPLRHKTHRGKKYILTPVDFATRYQEAVALTSTEAPVVADALTKIFFQLGFPSEILPDRGGNFLAEVMKCLWDCCGVKHLKTTAYHPQTNGLIKRFNGTLKGMLKAYVDSNPNDWDEKLPHLLFAYWEVPQESTGFSPFELMFGR</sequence>
<dbReference type="InterPro" id="IPR050951">
    <property type="entry name" value="Retrovirus_Pol_polyprotein"/>
</dbReference>
<evidence type="ECO:0000313" key="4">
    <source>
        <dbReference type="EMBL" id="KYO24745.1"/>
    </source>
</evidence>
<evidence type="ECO:0000256" key="2">
    <source>
        <dbReference type="SAM" id="MobiDB-lite"/>
    </source>
</evidence>
<comment type="caution">
    <text evidence="4">The sequence shown here is derived from an EMBL/GenBank/DDBJ whole genome shotgun (WGS) entry which is preliminary data.</text>
</comment>
<dbReference type="STRING" id="8496.A0A151MJN4"/>
<evidence type="ECO:0000259" key="3">
    <source>
        <dbReference type="PROSITE" id="PS50994"/>
    </source>
</evidence>
<dbReference type="SUPFAM" id="SSF53098">
    <property type="entry name" value="Ribonuclease H-like"/>
    <property type="match status" value="1"/>
</dbReference>
<accession>A0A151MJN4</accession>
<dbReference type="EMBL" id="AKHW03006018">
    <property type="protein sequence ID" value="KYO24745.1"/>
    <property type="molecule type" value="Genomic_DNA"/>
</dbReference>
<dbReference type="Gene3D" id="1.10.340.70">
    <property type="match status" value="1"/>
</dbReference>